<gene>
    <name evidence="2" type="ORF">ENN52_04985</name>
</gene>
<dbReference type="Gene3D" id="3.30.2290.10">
    <property type="entry name" value="PmbA/TldD superfamily"/>
    <property type="match status" value="1"/>
</dbReference>
<feature type="non-terminal residue" evidence="2">
    <location>
        <position position="103"/>
    </location>
</feature>
<dbReference type="GO" id="GO:0008237">
    <property type="term" value="F:metallopeptidase activity"/>
    <property type="evidence" value="ECO:0007669"/>
    <property type="project" value="InterPro"/>
</dbReference>
<evidence type="ECO:0000259" key="1">
    <source>
        <dbReference type="Pfam" id="PF01523"/>
    </source>
</evidence>
<proteinExistence type="predicted"/>
<organism evidence="2">
    <name type="scientific">Methanofollis liminatans</name>
    <dbReference type="NCBI Taxonomy" id="2201"/>
    <lineage>
        <taxon>Archaea</taxon>
        <taxon>Methanobacteriati</taxon>
        <taxon>Methanobacteriota</taxon>
        <taxon>Stenosarchaea group</taxon>
        <taxon>Methanomicrobia</taxon>
        <taxon>Methanomicrobiales</taxon>
        <taxon>Methanomicrobiaceae</taxon>
        <taxon>Methanofollis</taxon>
    </lineage>
</organism>
<sequence length="103" mass="11310">MHNLRYYDIRHVRGSSTHIDIDNGVVESAGTSFFDHAVVRVLGEKGWGILTLENLDPDGPVEALIREALDLARITEDPVDLADAPRQILPVPAVGEDPRDVSL</sequence>
<name>A0A831PMT8_9EURY</name>
<reference evidence="2" key="1">
    <citation type="journal article" date="2020" name="mSystems">
        <title>Genome- and Community-Level Interaction Insights into Carbon Utilization and Element Cycling Functions of Hydrothermarchaeota in Hydrothermal Sediment.</title>
        <authorList>
            <person name="Zhou Z."/>
            <person name="Liu Y."/>
            <person name="Xu W."/>
            <person name="Pan J."/>
            <person name="Luo Z.H."/>
            <person name="Li M."/>
        </authorList>
    </citation>
    <scope>NUCLEOTIDE SEQUENCE</scope>
    <source>
        <strain evidence="2">SpSt-1183</strain>
    </source>
</reference>
<dbReference type="InterPro" id="IPR036059">
    <property type="entry name" value="TldD/PmbA_sf"/>
</dbReference>
<dbReference type="Proteomes" id="UP000885648">
    <property type="component" value="Unassembled WGS sequence"/>
</dbReference>
<evidence type="ECO:0000313" key="2">
    <source>
        <dbReference type="EMBL" id="HDS63467.1"/>
    </source>
</evidence>
<protein>
    <submittedName>
        <fullName evidence="2">TldD/PmbA family protein</fullName>
    </submittedName>
</protein>
<accession>A0A831PMT8</accession>
<dbReference type="EMBL" id="DSBY01000207">
    <property type="protein sequence ID" value="HDS63467.1"/>
    <property type="molecule type" value="Genomic_DNA"/>
</dbReference>
<dbReference type="SUPFAM" id="SSF111283">
    <property type="entry name" value="Putative modulator of DNA gyrase, PmbA/TldD"/>
    <property type="match status" value="1"/>
</dbReference>
<dbReference type="AlphaFoldDB" id="A0A831PMT8"/>
<feature type="domain" description="Metalloprotease TldD/E N-terminal" evidence="1">
    <location>
        <begin position="7"/>
        <end position="72"/>
    </location>
</feature>
<dbReference type="InterPro" id="IPR035068">
    <property type="entry name" value="TldD/PmbA_N"/>
</dbReference>
<dbReference type="InterPro" id="IPR002510">
    <property type="entry name" value="Metalloprtase-TldD/E_N"/>
</dbReference>
<dbReference type="GO" id="GO:0006508">
    <property type="term" value="P:proteolysis"/>
    <property type="evidence" value="ECO:0007669"/>
    <property type="project" value="InterPro"/>
</dbReference>
<dbReference type="Pfam" id="PF01523">
    <property type="entry name" value="PmbA_TldD_1st"/>
    <property type="match status" value="1"/>
</dbReference>
<comment type="caution">
    <text evidence="2">The sequence shown here is derived from an EMBL/GenBank/DDBJ whole genome shotgun (WGS) entry which is preliminary data.</text>
</comment>